<evidence type="ECO:0000259" key="5">
    <source>
        <dbReference type="PROSITE" id="PS50011"/>
    </source>
</evidence>
<feature type="domain" description="Protein kinase" evidence="5">
    <location>
        <begin position="13"/>
        <end position="274"/>
    </location>
</feature>
<keyword evidence="4" id="KW-0067">ATP-binding</keyword>
<keyword evidence="6" id="KW-0328">Glycosyltransferase</keyword>
<evidence type="ECO:0000256" key="1">
    <source>
        <dbReference type="ARBA" id="ARBA00022679"/>
    </source>
</evidence>
<dbReference type="InterPro" id="IPR008271">
    <property type="entry name" value="Ser/Thr_kinase_AS"/>
</dbReference>
<keyword evidence="2" id="KW-0547">Nucleotide-binding</keyword>
<evidence type="ECO:0000256" key="4">
    <source>
        <dbReference type="ARBA" id="ARBA00022840"/>
    </source>
</evidence>
<evidence type="ECO:0000313" key="6">
    <source>
        <dbReference type="EMBL" id="VAX41336.1"/>
    </source>
</evidence>
<dbReference type="CDD" id="cd14014">
    <property type="entry name" value="STKc_PknB_like"/>
    <property type="match status" value="1"/>
</dbReference>
<dbReference type="PROSITE" id="PS00108">
    <property type="entry name" value="PROTEIN_KINASE_ST"/>
    <property type="match status" value="1"/>
</dbReference>
<gene>
    <name evidence="6" type="ORF">MNBD_PLANCTO03-188</name>
</gene>
<dbReference type="PROSITE" id="PS50011">
    <property type="entry name" value="PROTEIN_KINASE_DOM"/>
    <property type="match status" value="1"/>
</dbReference>
<keyword evidence="3" id="KW-0418">Kinase</keyword>
<evidence type="ECO:0000256" key="3">
    <source>
        <dbReference type="ARBA" id="ARBA00022777"/>
    </source>
</evidence>
<accession>A0A3B1DET1</accession>
<dbReference type="AlphaFoldDB" id="A0A3B1DET1"/>
<dbReference type="PANTHER" id="PTHR43289">
    <property type="entry name" value="MITOGEN-ACTIVATED PROTEIN KINASE KINASE KINASE 20-RELATED"/>
    <property type="match status" value="1"/>
</dbReference>
<dbReference type="Pfam" id="PF00069">
    <property type="entry name" value="Pkinase"/>
    <property type="match status" value="1"/>
</dbReference>
<proteinExistence type="predicted"/>
<dbReference type="SMART" id="SM00220">
    <property type="entry name" value="S_TKc"/>
    <property type="match status" value="1"/>
</dbReference>
<dbReference type="InterPro" id="IPR000719">
    <property type="entry name" value="Prot_kinase_dom"/>
</dbReference>
<dbReference type="EC" id="2.4.2.1" evidence="6"/>
<dbReference type="Gene3D" id="3.30.200.20">
    <property type="entry name" value="Phosphorylase Kinase, domain 1"/>
    <property type="match status" value="1"/>
</dbReference>
<dbReference type="EMBL" id="UOGK01000526">
    <property type="protein sequence ID" value="VAX41336.1"/>
    <property type="molecule type" value="Genomic_DNA"/>
</dbReference>
<name>A0A3B1DET1_9ZZZZ</name>
<organism evidence="6">
    <name type="scientific">hydrothermal vent metagenome</name>
    <dbReference type="NCBI Taxonomy" id="652676"/>
    <lineage>
        <taxon>unclassified sequences</taxon>
        <taxon>metagenomes</taxon>
        <taxon>ecological metagenomes</taxon>
    </lineage>
</organism>
<dbReference type="PANTHER" id="PTHR43289:SF33">
    <property type="entry name" value="SERINE_THREONINE KINASE 31"/>
    <property type="match status" value="1"/>
</dbReference>
<dbReference type="GO" id="GO:0005524">
    <property type="term" value="F:ATP binding"/>
    <property type="evidence" value="ECO:0007669"/>
    <property type="project" value="UniProtKB-KW"/>
</dbReference>
<dbReference type="InterPro" id="IPR011009">
    <property type="entry name" value="Kinase-like_dom_sf"/>
</dbReference>
<reference evidence="6" key="1">
    <citation type="submission" date="2018-06" db="EMBL/GenBank/DDBJ databases">
        <authorList>
            <person name="Zhirakovskaya E."/>
        </authorList>
    </citation>
    <scope>NUCLEOTIDE SEQUENCE</scope>
</reference>
<protein>
    <submittedName>
        <fullName evidence="6">Purine nucleoside phosphorylase</fullName>
        <ecNumber evidence="6">2.4.2.1</ecNumber>
    </submittedName>
</protein>
<sequence>MPVKKKGDMVEGFRVMSEIGRGAASVIYLVQNPKDNRIWALKQVEKQTEKDQRFLDQTIEEAKVAQAVSHPGLRKVEKVIKKGSFLAVKELFLVMEFVDGISLEKHPPATFEEAVDVFEQTAEALAAMHAAGYVHADMKPNNIVITEEGKVKVIDLGQSCAIGTIKPRIQGTPDYIAPEQVHRRPITPRTDIYNFGATMYWVLTRQHVPTALAKGDSLVGSLDDNLIAKPTPAIELNPRVPIKLNDLIMECVEVEEEKRPASMNEVIDRLNLILGILRAKSESTKAGLPAIADEKD</sequence>
<dbReference type="GO" id="GO:0004674">
    <property type="term" value="F:protein serine/threonine kinase activity"/>
    <property type="evidence" value="ECO:0007669"/>
    <property type="project" value="TreeGrafter"/>
</dbReference>
<dbReference type="Gene3D" id="1.10.510.10">
    <property type="entry name" value="Transferase(Phosphotransferase) domain 1"/>
    <property type="match status" value="1"/>
</dbReference>
<keyword evidence="1 6" id="KW-0808">Transferase</keyword>
<evidence type="ECO:0000256" key="2">
    <source>
        <dbReference type="ARBA" id="ARBA00022741"/>
    </source>
</evidence>
<dbReference type="GO" id="GO:0004731">
    <property type="term" value="F:purine-nucleoside phosphorylase activity"/>
    <property type="evidence" value="ECO:0007669"/>
    <property type="project" value="UniProtKB-EC"/>
</dbReference>
<dbReference type="SUPFAM" id="SSF56112">
    <property type="entry name" value="Protein kinase-like (PK-like)"/>
    <property type="match status" value="1"/>
</dbReference>